<evidence type="ECO:0000256" key="10">
    <source>
        <dbReference type="ARBA" id="ARBA00022989"/>
    </source>
</evidence>
<keyword evidence="12" id="KW-0472">Membrane</keyword>
<keyword evidence="5" id="KW-0812">Transmembrane</keyword>
<evidence type="ECO:0000256" key="1">
    <source>
        <dbReference type="ARBA" id="ARBA00001593"/>
    </source>
</evidence>
<comment type="cofactor">
    <cofactor evidence="2">
        <name>Mg(2+)</name>
        <dbReference type="ChEBI" id="CHEBI:18420"/>
    </cofactor>
</comment>
<accession>A0A5N5T867</accession>
<dbReference type="GO" id="GO:0005886">
    <property type="term" value="C:plasma membrane"/>
    <property type="evidence" value="ECO:0007669"/>
    <property type="project" value="TreeGrafter"/>
</dbReference>
<keyword evidence="10" id="KW-1133">Transmembrane helix</keyword>
<feature type="compositionally biased region" description="Basic and acidic residues" evidence="15">
    <location>
        <begin position="223"/>
        <end position="241"/>
    </location>
</feature>
<comment type="similarity">
    <text evidence="14">Belongs to the adenylyl cyclase class-4/guanylyl cyclase family.</text>
</comment>
<dbReference type="PANTHER" id="PTHR45627:SF12">
    <property type="entry name" value="ADENYLATE CYCLASE TYPE 2"/>
    <property type="match status" value="1"/>
</dbReference>
<gene>
    <name evidence="17" type="ORF">Anas_09760</name>
</gene>
<keyword evidence="11" id="KW-0115">cAMP biosynthesis</keyword>
<dbReference type="GO" id="GO:0007193">
    <property type="term" value="P:adenylate cyclase-inhibiting G protein-coupled receptor signaling pathway"/>
    <property type="evidence" value="ECO:0007669"/>
    <property type="project" value="TreeGrafter"/>
</dbReference>
<comment type="caution">
    <text evidence="17">The sequence shown here is derived from an EMBL/GenBank/DDBJ whole genome shotgun (WGS) entry which is preliminary data.</text>
</comment>
<evidence type="ECO:0000256" key="8">
    <source>
        <dbReference type="ARBA" id="ARBA00022840"/>
    </source>
</evidence>
<keyword evidence="18" id="KW-1185">Reference proteome</keyword>
<proteinExistence type="inferred from homology"/>
<dbReference type="GO" id="GO:0007189">
    <property type="term" value="P:adenylate cyclase-activating G protein-coupled receptor signaling pathway"/>
    <property type="evidence" value="ECO:0007669"/>
    <property type="project" value="TreeGrafter"/>
</dbReference>
<keyword evidence="9" id="KW-0460">Magnesium</keyword>
<dbReference type="SUPFAM" id="SSF55073">
    <property type="entry name" value="Nucleotide cyclase"/>
    <property type="match status" value="1"/>
</dbReference>
<dbReference type="CDD" id="cd07302">
    <property type="entry name" value="CHD"/>
    <property type="match status" value="1"/>
</dbReference>
<reference evidence="17 18" key="1">
    <citation type="journal article" date="2019" name="PLoS Biol.">
        <title>Sex chromosomes control vertical transmission of feminizing Wolbachia symbionts in an isopod.</title>
        <authorList>
            <person name="Becking T."/>
            <person name="Chebbi M.A."/>
            <person name="Giraud I."/>
            <person name="Moumen B."/>
            <person name="Laverre T."/>
            <person name="Caubet Y."/>
            <person name="Peccoud J."/>
            <person name="Gilbert C."/>
            <person name="Cordaux R."/>
        </authorList>
    </citation>
    <scope>NUCLEOTIDE SEQUENCE [LARGE SCALE GENOMIC DNA]</scope>
    <source>
        <strain evidence="17">ANa2</strain>
        <tissue evidence="17">Whole body excluding digestive tract and cuticle</tissue>
    </source>
</reference>
<evidence type="ECO:0000256" key="13">
    <source>
        <dbReference type="ARBA" id="ARBA00023239"/>
    </source>
</evidence>
<comment type="subcellular location">
    <subcellularLocation>
        <location evidence="3">Membrane</location>
        <topology evidence="3">Multi-pass membrane protein</topology>
    </subcellularLocation>
</comment>
<evidence type="ECO:0000259" key="16">
    <source>
        <dbReference type="PROSITE" id="PS50125"/>
    </source>
</evidence>
<dbReference type="GO" id="GO:0035556">
    <property type="term" value="P:intracellular signal transduction"/>
    <property type="evidence" value="ECO:0007669"/>
    <property type="project" value="InterPro"/>
</dbReference>
<dbReference type="OrthoDB" id="10035433at2759"/>
<keyword evidence="13 14" id="KW-0456">Lyase</keyword>
<feature type="compositionally biased region" description="Low complexity" evidence="15">
    <location>
        <begin position="252"/>
        <end position="265"/>
    </location>
</feature>
<dbReference type="Proteomes" id="UP000326759">
    <property type="component" value="Unassembled WGS sequence"/>
</dbReference>
<evidence type="ECO:0000256" key="5">
    <source>
        <dbReference type="ARBA" id="ARBA00022692"/>
    </source>
</evidence>
<keyword evidence="8" id="KW-0067">ATP-binding</keyword>
<name>A0A5N5T867_9CRUS</name>
<dbReference type="Gene3D" id="3.30.70.1230">
    <property type="entry name" value="Nucleotide cyclase"/>
    <property type="match status" value="2"/>
</dbReference>
<dbReference type="AlphaFoldDB" id="A0A5N5T867"/>
<dbReference type="InterPro" id="IPR018297">
    <property type="entry name" value="A/G_cyclase_CS"/>
</dbReference>
<dbReference type="InterPro" id="IPR001054">
    <property type="entry name" value="A/G_cyclase"/>
</dbReference>
<dbReference type="SMART" id="SM00044">
    <property type="entry name" value="CYCc"/>
    <property type="match status" value="1"/>
</dbReference>
<evidence type="ECO:0000256" key="12">
    <source>
        <dbReference type="ARBA" id="ARBA00023136"/>
    </source>
</evidence>
<evidence type="ECO:0000256" key="4">
    <source>
        <dbReference type="ARBA" id="ARBA00012201"/>
    </source>
</evidence>
<dbReference type="EC" id="4.6.1.1" evidence="4"/>
<evidence type="ECO:0000256" key="9">
    <source>
        <dbReference type="ARBA" id="ARBA00022842"/>
    </source>
</evidence>
<feature type="region of interest" description="Disordered" evidence="15">
    <location>
        <begin position="203"/>
        <end position="265"/>
    </location>
</feature>
<comment type="catalytic activity">
    <reaction evidence="1">
        <text>ATP = 3',5'-cyclic AMP + diphosphate</text>
        <dbReference type="Rhea" id="RHEA:15389"/>
        <dbReference type="ChEBI" id="CHEBI:30616"/>
        <dbReference type="ChEBI" id="CHEBI:33019"/>
        <dbReference type="ChEBI" id="CHEBI:58165"/>
        <dbReference type="EC" id="4.6.1.1"/>
    </reaction>
</comment>
<evidence type="ECO:0000256" key="6">
    <source>
        <dbReference type="ARBA" id="ARBA00022723"/>
    </source>
</evidence>
<evidence type="ECO:0000256" key="2">
    <source>
        <dbReference type="ARBA" id="ARBA00001946"/>
    </source>
</evidence>
<evidence type="ECO:0000313" key="17">
    <source>
        <dbReference type="EMBL" id="KAB7502467.1"/>
    </source>
</evidence>
<dbReference type="PROSITE" id="PS50125">
    <property type="entry name" value="GUANYLATE_CYCLASE_2"/>
    <property type="match status" value="1"/>
</dbReference>
<feature type="compositionally biased region" description="Polar residues" evidence="15">
    <location>
        <begin position="208"/>
        <end position="222"/>
    </location>
</feature>
<evidence type="ECO:0000256" key="11">
    <source>
        <dbReference type="ARBA" id="ARBA00022998"/>
    </source>
</evidence>
<protein>
    <recommendedName>
        <fullName evidence="4">adenylate cyclase</fullName>
        <ecNumber evidence="4">4.6.1.1</ecNumber>
    </recommendedName>
</protein>
<dbReference type="GO" id="GO:0004016">
    <property type="term" value="F:adenylate cyclase activity"/>
    <property type="evidence" value="ECO:0007669"/>
    <property type="project" value="UniProtKB-EC"/>
</dbReference>
<dbReference type="GO" id="GO:0046872">
    <property type="term" value="F:metal ion binding"/>
    <property type="evidence" value="ECO:0007669"/>
    <property type="project" value="UniProtKB-KW"/>
</dbReference>
<keyword evidence="6" id="KW-0479">Metal-binding</keyword>
<dbReference type="EMBL" id="SEYY01007455">
    <property type="protein sequence ID" value="KAB7502467.1"/>
    <property type="molecule type" value="Genomic_DNA"/>
</dbReference>
<dbReference type="Pfam" id="PF00211">
    <property type="entry name" value="Guanylate_cyc"/>
    <property type="match status" value="1"/>
</dbReference>
<evidence type="ECO:0000313" key="18">
    <source>
        <dbReference type="Proteomes" id="UP000326759"/>
    </source>
</evidence>
<evidence type="ECO:0000256" key="14">
    <source>
        <dbReference type="RuleBase" id="RU000405"/>
    </source>
</evidence>
<evidence type="ECO:0000256" key="7">
    <source>
        <dbReference type="ARBA" id="ARBA00022741"/>
    </source>
</evidence>
<evidence type="ECO:0000256" key="3">
    <source>
        <dbReference type="ARBA" id="ARBA00004141"/>
    </source>
</evidence>
<feature type="domain" description="Guanylate cyclase" evidence="16">
    <location>
        <begin position="61"/>
        <end position="120"/>
    </location>
</feature>
<dbReference type="GO" id="GO:0005524">
    <property type="term" value="F:ATP binding"/>
    <property type="evidence" value="ECO:0007669"/>
    <property type="project" value="UniProtKB-KW"/>
</dbReference>
<keyword evidence="7" id="KW-0547">Nucleotide-binding</keyword>
<dbReference type="PANTHER" id="PTHR45627">
    <property type="entry name" value="ADENYLATE CYCLASE TYPE 1"/>
    <property type="match status" value="1"/>
</dbReference>
<organism evidence="17 18">
    <name type="scientific">Armadillidium nasatum</name>
    <dbReference type="NCBI Taxonomy" id="96803"/>
    <lineage>
        <taxon>Eukaryota</taxon>
        <taxon>Metazoa</taxon>
        <taxon>Ecdysozoa</taxon>
        <taxon>Arthropoda</taxon>
        <taxon>Crustacea</taxon>
        <taxon>Multicrustacea</taxon>
        <taxon>Malacostraca</taxon>
        <taxon>Eumalacostraca</taxon>
        <taxon>Peracarida</taxon>
        <taxon>Isopoda</taxon>
        <taxon>Oniscidea</taxon>
        <taxon>Crinocheta</taxon>
        <taxon>Armadillidiidae</taxon>
        <taxon>Armadillidium</taxon>
    </lineage>
</organism>
<dbReference type="GO" id="GO:0006171">
    <property type="term" value="P:cAMP biosynthetic process"/>
    <property type="evidence" value="ECO:0007669"/>
    <property type="project" value="UniProtKB-KW"/>
</dbReference>
<evidence type="ECO:0000256" key="15">
    <source>
        <dbReference type="SAM" id="MobiDB-lite"/>
    </source>
</evidence>
<dbReference type="PROSITE" id="PS00452">
    <property type="entry name" value="GUANYLATE_CYCLASE_1"/>
    <property type="match status" value="1"/>
</dbReference>
<dbReference type="InterPro" id="IPR029787">
    <property type="entry name" value="Nucleotide_cyclase"/>
</dbReference>
<feature type="non-terminal residue" evidence="17">
    <location>
        <position position="1"/>
    </location>
</feature>
<sequence length="496" mass="55555">GLYHERYNSVGVMFASIPNYTEFYDETDVNKQGLECLRLLNEIICDYDKVRDRTEHYLVILVEFALALASVVDQINKESFQNFKLRVGLAHGPVVAGVVGAQKPQYDIWGNTVNVASRMDSCGFLGRIQVTEETAKVLIDAGWNCYCRGPTLIKGKGTLTTYIVQPPQENESLENKSSKLCGVKNEDCGALLKSPFFLPPPNVPNIIPSENPSPDIQINQDSPNDKIKKESSKLKKEEPIQRTEIQSTPKITSDTSSVDTSLVSTSSVPIHSKEVKSSEHNEIVTKNTKPVEISCSFNSSSELGKNCDLPIIPSRIRSNSQTSNPIPSSNFIFNNECLRCRTGKPKPVSCVLKEKPFYMLHLHKRKTKSVEDISTIDKTEHSNEFKHSCKKLRADSQVVMVGHKTHSKLCNRITNSQNHVHQHYPALVTKSLSNTQQRGPSPSRISRRISVDSNFNERLNKIGNSGVPEREYEFIDGKCHILIPKSTSKKRAQVFV</sequence>